<keyword evidence="6 13" id="KW-0418">Kinase</keyword>
<evidence type="ECO:0000256" key="4">
    <source>
        <dbReference type="ARBA" id="ARBA00022679"/>
    </source>
</evidence>
<evidence type="ECO:0000256" key="2">
    <source>
        <dbReference type="ARBA" id="ARBA00012513"/>
    </source>
</evidence>
<organism evidence="13 14">
    <name type="scientific">Diplogelasinospora grovesii</name>
    <dbReference type="NCBI Taxonomy" id="303347"/>
    <lineage>
        <taxon>Eukaryota</taxon>
        <taxon>Fungi</taxon>
        <taxon>Dikarya</taxon>
        <taxon>Ascomycota</taxon>
        <taxon>Pezizomycotina</taxon>
        <taxon>Sordariomycetes</taxon>
        <taxon>Sordariomycetidae</taxon>
        <taxon>Sordariales</taxon>
        <taxon>Diplogelasinosporaceae</taxon>
        <taxon>Diplogelasinospora</taxon>
    </lineage>
</organism>
<keyword evidence="7 10" id="KW-0067">ATP-binding</keyword>
<dbReference type="PANTHER" id="PTHR48012:SF10">
    <property type="entry name" value="FI20177P1"/>
    <property type="match status" value="1"/>
</dbReference>
<dbReference type="SMART" id="SM00220">
    <property type="entry name" value="S_TKc"/>
    <property type="match status" value="1"/>
</dbReference>
<dbReference type="InterPro" id="IPR011009">
    <property type="entry name" value="Kinase-like_dom_sf"/>
</dbReference>
<dbReference type="FunFam" id="1.10.510.10:FF:000670">
    <property type="entry name" value="Serine/threonin protein kinase, putative"/>
    <property type="match status" value="1"/>
</dbReference>
<dbReference type="PROSITE" id="PS00108">
    <property type="entry name" value="PROTEIN_KINASE_ST"/>
    <property type="match status" value="1"/>
</dbReference>
<evidence type="ECO:0000313" key="14">
    <source>
        <dbReference type="Proteomes" id="UP001303473"/>
    </source>
</evidence>
<comment type="catalytic activity">
    <reaction evidence="9">
        <text>L-seryl-[protein] + ATP = O-phospho-L-seryl-[protein] + ADP + H(+)</text>
        <dbReference type="Rhea" id="RHEA:17989"/>
        <dbReference type="Rhea" id="RHEA-COMP:9863"/>
        <dbReference type="Rhea" id="RHEA-COMP:11604"/>
        <dbReference type="ChEBI" id="CHEBI:15378"/>
        <dbReference type="ChEBI" id="CHEBI:29999"/>
        <dbReference type="ChEBI" id="CHEBI:30616"/>
        <dbReference type="ChEBI" id="CHEBI:83421"/>
        <dbReference type="ChEBI" id="CHEBI:456216"/>
        <dbReference type="EC" id="2.7.11.1"/>
    </reaction>
</comment>
<feature type="region of interest" description="Disordered" evidence="11">
    <location>
        <begin position="639"/>
        <end position="682"/>
    </location>
</feature>
<feature type="domain" description="Protein kinase" evidence="12">
    <location>
        <begin position="43"/>
        <end position="307"/>
    </location>
</feature>
<dbReference type="InterPro" id="IPR050629">
    <property type="entry name" value="STE20/SPS1-PAK"/>
</dbReference>
<keyword evidence="5 10" id="KW-0547">Nucleotide-binding</keyword>
<evidence type="ECO:0000259" key="12">
    <source>
        <dbReference type="PROSITE" id="PS50011"/>
    </source>
</evidence>
<dbReference type="InterPro" id="IPR017441">
    <property type="entry name" value="Protein_kinase_ATP_BS"/>
</dbReference>
<gene>
    <name evidence="13" type="ORF">QBC46DRAFT_313615</name>
</gene>
<dbReference type="Proteomes" id="UP001303473">
    <property type="component" value="Unassembled WGS sequence"/>
</dbReference>
<evidence type="ECO:0000256" key="6">
    <source>
        <dbReference type="ARBA" id="ARBA00022777"/>
    </source>
</evidence>
<evidence type="ECO:0000256" key="7">
    <source>
        <dbReference type="ARBA" id="ARBA00022840"/>
    </source>
</evidence>
<dbReference type="SUPFAM" id="SSF56112">
    <property type="entry name" value="Protein kinase-like (PK-like)"/>
    <property type="match status" value="1"/>
</dbReference>
<evidence type="ECO:0000256" key="10">
    <source>
        <dbReference type="PROSITE-ProRule" id="PRU10141"/>
    </source>
</evidence>
<comment type="similarity">
    <text evidence="1">Belongs to the protein kinase superfamily. STE Ser/Thr protein kinase family. STE20 subfamily.</text>
</comment>
<evidence type="ECO:0000256" key="11">
    <source>
        <dbReference type="SAM" id="MobiDB-lite"/>
    </source>
</evidence>
<dbReference type="InterPro" id="IPR008271">
    <property type="entry name" value="Ser/Thr_kinase_AS"/>
</dbReference>
<accession>A0AAN6N7B5</accession>
<keyword evidence="14" id="KW-1185">Reference proteome</keyword>
<dbReference type="PANTHER" id="PTHR48012">
    <property type="entry name" value="STERILE20-LIKE KINASE, ISOFORM B-RELATED"/>
    <property type="match status" value="1"/>
</dbReference>
<feature type="compositionally biased region" description="Polar residues" evidence="11">
    <location>
        <begin position="639"/>
        <end position="648"/>
    </location>
</feature>
<feature type="region of interest" description="Disordered" evidence="11">
    <location>
        <begin position="391"/>
        <end position="419"/>
    </location>
</feature>
<feature type="region of interest" description="Disordered" evidence="11">
    <location>
        <begin position="344"/>
        <end position="368"/>
    </location>
</feature>
<feature type="compositionally biased region" description="Pro residues" evidence="11">
    <location>
        <begin position="397"/>
        <end position="407"/>
    </location>
</feature>
<keyword evidence="3" id="KW-0723">Serine/threonine-protein kinase</keyword>
<dbReference type="Pfam" id="PF00069">
    <property type="entry name" value="Pkinase"/>
    <property type="match status" value="1"/>
</dbReference>
<dbReference type="PROSITE" id="PS00107">
    <property type="entry name" value="PROTEIN_KINASE_ATP"/>
    <property type="match status" value="1"/>
</dbReference>
<feature type="compositionally biased region" description="Acidic residues" evidence="11">
    <location>
        <begin position="357"/>
        <end position="368"/>
    </location>
</feature>
<feature type="binding site" evidence="10">
    <location>
        <position position="72"/>
    </location>
    <ligand>
        <name>ATP</name>
        <dbReference type="ChEBI" id="CHEBI:30616"/>
    </ligand>
</feature>
<evidence type="ECO:0000256" key="1">
    <source>
        <dbReference type="ARBA" id="ARBA00008874"/>
    </source>
</evidence>
<comment type="catalytic activity">
    <reaction evidence="8">
        <text>L-threonyl-[protein] + ATP = O-phospho-L-threonyl-[protein] + ADP + H(+)</text>
        <dbReference type="Rhea" id="RHEA:46608"/>
        <dbReference type="Rhea" id="RHEA-COMP:11060"/>
        <dbReference type="Rhea" id="RHEA-COMP:11605"/>
        <dbReference type="ChEBI" id="CHEBI:15378"/>
        <dbReference type="ChEBI" id="CHEBI:30013"/>
        <dbReference type="ChEBI" id="CHEBI:30616"/>
        <dbReference type="ChEBI" id="CHEBI:61977"/>
        <dbReference type="ChEBI" id="CHEBI:456216"/>
        <dbReference type="EC" id="2.7.11.1"/>
    </reaction>
</comment>
<evidence type="ECO:0000256" key="5">
    <source>
        <dbReference type="ARBA" id="ARBA00022741"/>
    </source>
</evidence>
<dbReference type="InterPro" id="IPR000719">
    <property type="entry name" value="Prot_kinase_dom"/>
</dbReference>
<evidence type="ECO:0000256" key="3">
    <source>
        <dbReference type="ARBA" id="ARBA00022527"/>
    </source>
</evidence>
<proteinExistence type="inferred from homology"/>
<dbReference type="GO" id="GO:0005737">
    <property type="term" value="C:cytoplasm"/>
    <property type="evidence" value="ECO:0007669"/>
    <property type="project" value="TreeGrafter"/>
</dbReference>
<keyword evidence="4" id="KW-0808">Transferase</keyword>
<dbReference type="EC" id="2.7.11.1" evidence="2"/>
<sequence>MDSLRVRTTDDPEIKRKAIEDARKVQATIDRECQQTSTDPPPYLLSELIGKGSFGRVYKAASTETRQLVAVKIINIEEGDSLAPNAADTFSDVMKEVNTLKLLSTSGAKNINTVIDALLVGQTVWMVTEFCAGGSVSTLMKPTRGLDEKWIVPILREVAEAIYWIHKQGIIHRDLKCANVFITEAGGVQLGDFGVAGIIETKVDKRSTITGTLHWMAPELFDPSVSYGTEIDIWAFGCMIHEIATGLPPNAVPIPDILQFGSYLRQHQPRLEGDKYSPWLKDFAAFCLVQDPNQRPPIEQVQKHPYIFNTANDYPTDSLSQLVNAYRLWENRGGSRLSLFSAGGAQGEAPDLSPSLDEWDFGNLDEDDGDYLEFEDPDVQTVYDVYGPRASLLFQPPSQPPPQPTKPQPRRRRPPNIKALTTPLEKAFDPNTISNYRDNARVFYGGPAYPTEAEPDLPLRRNSDPPADVRESLIDLDLSLDGSELSQFADLDTIRPVIRAPSSDSDLDRRKTQEWTFPRMEQAPQAMDLPPFNFNDEQAAISGSTYPVSPLYLPDITPNPPSVQAASTNNSRVSVMSLIDLDASLDIDTSLPDNAYDSGYQLTEDSDAASYTSETVNSPFELDQPLFDAYSLSALSASFGNPSQSATPESEFDTSGTLTIPLPPSPLPPSTNVMQGTGSREEVKEELLRMIGSLNEHLRHTAQDLEALHDRQRGSYER</sequence>
<comment type="caution">
    <text evidence="13">The sequence shown here is derived from an EMBL/GenBank/DDBJ whole genome shotgun (WGS) entry which is preliminary data.</text>
</comment>
<reference evidence="14" key="1">
    <citation type="journal article" date="2023" name="Mol. Phylogenet. Evol.">
        <title>Genome-scale phylogeny and comparative genomics of the fungal order Sordariales.</title>
        <authorList>
            <person name="Hensen N."/>
            <person name="Bonometti L."/>
            <person name="Westerberg I."/>
            <person name="Brannstrom I.O."/>
            <person name="Guillou S."/>
            <person name="Cros-Aarteil S."/>
            <person name="Calhoun S."/>
            <person name="Haridas S."/>
            <person name="Kuo A."/>
            <person name="Mondo S."/>
            <person name="Pangilinan J."/>
            <person name="Riley R."/>
            <person name="LaButti K."/>
            <person name="Andreopoulos B."/>
            <person name="Lipzen A."/>
            <person name="Chen C."/>
            <person name="Yan M."/>
            <person name="Daum C."/>
            <person name="Ng V."/>
            <person name="Clum A."/>
            <person name="Steindorff A."/>
            <person name="Ohm R.A."/>
            <person name="Martin F."/>
            <person name="Silar P."/>
            <person name="Natvig D.O."/>
            <person name="Lalanne C."/>
            <person name="Gautier V."/>
            <person name="Ament-Velasquez S.L."/>
            <person name="Kruys A."/>
            <person name="Hutchinson M.I."/>
            <person name="Powell A.J."/>
            <person name="Barry K."/>
            <person name="Miller A.N."/>
            <person name="Grigoriev I.V."/>
            <person name="Debuchy R."/>
            <person name="Gladieux P."/>
            <person name="Hiltunen Thoren M."/>
            <person name="Johannesson H."/>
        </authorList>
    </citation>
    <scope>NUCLEOTIDE SEQUENCE [LARGE SCALE GENOMIC DNA]</scope>
    <source>
        <strain evidence="14">CBS 340.73</strain>
    </source>
</reference>
<evidence type="ECO:0000256" key="9">
    <source>
        <dbReference type="ARBA" id="ARBA00048679"/>
    </source>
</evidence>
<dbReference type="AlphaFoldDB" id="A0AAN6N7B5"/>
<dbReference type="PROSITE" id="PS50011">
    <property type="entry name" value="PROTEIN_KINASE_DOM"/>
    <property type="match status" value="1"/>
</dbReference>
<evidence type="ECO:0000256" key="8">
    <source>
        <dbReference type="ARBA" id="ARBA00047899"/>
    </source>
</evidence>
<evidence type="ECO:0000313" key="13">
    <source>
        <dbReference type="EMBL" id="KAK3940537.1"/>
    </source>
</evidence>
<name>A0AAN6N7B5_9PEZI</name>
<protein>
    <recommendedName>
        <fullName evidence="2">non-specific serine/threonine protein kinase</fullName>
        <ecNumber evidence="2">2.7.11.1</ecNumber>
    </recommendedName>
</protein>
<dbReference type="GO" id="GO:0005524">
    <property type="term" value="F:ATP binding"/>
    <property type="evidence" value="ECO:0007669"/>
    <property type="project" value="UniProtKB-UniRule"/>
</dbReference>
<dbReference type="GO" id="GO:0004674">
    <property type="term" value="F:protein serine/threonine kinase activity"/>
    <property type="evidence" value="ECO:0007669"/>
    <property type="project" value="UniProtKB-KW"/>
</dbReference>
<dbReference type="EMBL" id="MU853795">
    <property type="protein sequence ID" value="KAK3940537.1"/>
    <property type="molecule type" value="Genomic_DNA"/>
</dbReference>
<dbReference type="Gene3D" id="1.10.510.10">
    <property type="entry name" value="Transferase(Phosphotransferase) domain 1"/>
    <property type="match status" value="1"/>
</dbReference>